<dbReference type="AlphaFoldDB" id="A0A366EAJ8"/>
<proteinExistence type="predicted"/>
<evidence type="ECO:0000313" key="1">
    <source>
        <dbReference type="EMBL" id="RBO98494.1"/>
    </source>
</evidence>
<keyword evidence="2" id="KW-1185">Reference proteome</keyword>
<evidence type="ECO:0000313" key="2">
    <source>
        <dbReference type="Proteomes" id="UP000252893"/>
    </source>
</evidence>
<name>A0A366EAJ8_9HYPH</name>
<accession>A0A366EAJ8</accession>
<dbReference type="RefSeq" id="WP_113942466.1">
    <property type="nucleotide sequence ID" value="NZ_JBHEEG010000003.1"/>
</dbReference>
<organism evidence="1 2">
    <name type="scientific">Pseudochrobactrum asaccharolyticum</name>
    <dbReference type="NCBI Taxonomy" id="354351"/>
    <lineage>
        <taxon>Bacteria</taxon>
        <taxon>Pseudomonadati</taxon>
        <taxon>Pseudomonadota</taxon>
        <taxon>Alphaproteobacteria</taxon>
        <taxon>Hyphomicrobiales</taxon>
        <taxon>Brucellaceae</taxon>
        <taxon>Pseudochrobactrum</taxon>
    </lineage>
</organism>
<gene>
    <name evidence="1" type="ORF">DFR47_10190</name>
</gene>
<protein>
    <submittedName>
        <fullName evidence="1">Uncharacterized protein</fullName>
    </submittedName>
</protein>
<reference evidence="1 2" key="1">
    <citation type="submission" date="2018-06" db="EMBL/GenBank/DDBJ databases">
        <title>Genomic Encyclopedia of Type Strains, Phase IV (KMG-IV): sequencing the most valuable type-strain genomes for metagenomic binning, comparative biology and taxonomic classification.</title>
        <authorList>
            <person name="Goeker M."/>
        </authorList>
    </citation>
    <scope>NUCLEOTIDE SEQUENCE [LARGE SCALE GENOMIC DNA]</scope>
    <source>
        <strain evidence="1 2">DSM 25619</strain>
    </source>
</reference>
<dbReference type="EMBL" id="QNRH01000001">
    <property type="protein sequence ID" value="RBO98494.1"/>
    <property type="molecule type" value="Genomic_DNA"/>
</dbReference>
<dbReference type="OrthoDB" id="8454682at2"/>
<sequence length="205" mass="22270">MDRDNKFSGTLPLLAYTPQDFGLNAQRSRAYRARAAMGRTGVQPVRSHAQAPAMAVKAPVAERAEEAAPSSMFKKIWQRVAGRLKPAKNTEEKPSQVVAPVIEQTVEQRLPVRRPVTAPQPAAIQDTQVETAAAALVTEDVVIAEARQTVSKTYAAMRKGSLSNAAEDQSIPQAPDLSHALAEIRQALSEHEKLANARQNENSSR</sequence>
<dbReference type="Proteomes" id="UP000252893">
    <property type="component" value="Unassembled WGS sequence"/>
</dbReference>
<comment type="caution">
    <text evidence="1">The sequence shown here is derived from an EMBL/GenBank/DDBJ whole genome shotgun (WGS) entry which is preliminary data.</text>
</comment>